<name>A0ABS1UKS9_9ACTN</name>
<evidence type="ECO:0000256" key="7">
    <source>
        <dbReference type="SAM" id="MobiDB-lite"/>
    </source>
</evidence>
<feature type="region of interest" description="Disordered" evidence="7">
    <location>
        <begin position="619"/>
        <end position="643"/>
    </location>
</feature>
<sequence length="660" mass="72254">MAVFMKARELRPLGGNVGVVTDTRLSRDVTERPPGGGPVESTAARPSPARRPDRRQLNISARIAYASCGASAGTLVAPRHPQAAVEFRSVLSPAARLVLTLLVLVNSAAGLLLVGWLLLPQHVPGSGVTGLGDWQTAVARLGFCVIVGVELIRLAQNMVVWVFAYHAKDPIPVDPPVGLRVALLTTIVPSKEPIDVAERTLRRMREIVYCGQVDVWILDEGDDPAVKEMAARLGVRHFSRKGRPEYNQPDGEFRTRTKSGNHNAWRAEHEHHYDVVANVDPDHVPLANFLERTLGYFRDPDVAFVVTPQVYGNMHQNLVAHGASVQQYLYNGLIARGGNGLDAPLLTGTGHLYRPSAWRSIGGYQDSIIEDHLTSIRIHAAVNPQTGNQWKGVYTPDVVAIGEGPTSWADYFNQQKRWAAGICEILVRPELRAPRELRSRRRWHYRLLQFYYPSVAVSLLLGNFATAAYLLTGVSAARVDIAVWSVLWGATICTWFVLWLWLRRFNIAPHEREEIGLVGMALALFAGPIYVAAAAGALLRRKLGFVVTAKGRLRTTESLGTFRLHLGWAAFAAGLLAASFVLEHGRTPLRVWPVLTLLTGLGPPLIACGSALLARRSHAPTLGGPRTDSRAGTTGRHAVRGRRVRATAPVVASREVSWHG</sequence>
<feature type="domain" description="Glycosyltransferase 2-like" evidence="9">
    <location>
        <begin position="278"/>
        <end position="490"/>
    </location>
</feature>
<feature type="transmembrane region" description="Helical" evidence="8">
    <location>
        <begin position="450"/>
        <end position="469"/>
    </location>
</feature>
<keyword evidence="4 8" id="KW-0812">Transmembrane</keyword>
<evidence type="ECO:0000256" key="6">
    <source>
        <dbReference type="ARBA" id="ARBA00023136"/>
    </source>
</evidence>
<dbReference type="Proteomes" id="UP000661193">
    <property type="component" value="Unassembled WGS sequence"/>
</dbReference>
<reference evidence="10 11" key="1">
    <citation type="submission" date="2021-01" db="EMBL/GenBank/DDBJ databases">
        <title>Genome sequencing of Micromonospora fiedleri MG-37.</title>
        <authorList>
            <person name="Moreland P.E.J."/>
            <person name="Stach J.E.M."/>
        </authorList>
    </citation>
    <scope>NUCLEOTIDE SEQUENCE [LARGE SCALE GENOMIC DNA]</scope>
    <source>
        <strain evidence="10 11">MG-37</strain>
    </source>
</reference>
<dbReference type="PANTHER" id="PTHR43867:SF2">
    <property type="entry name" value="CELLULOSE SYNTHASE CATALYTIC SUBUNIT A [UDP-FORMING]"/>
    <property type="match status" value="1"/>
</dbReference>
<feature type="region of interest" description="Disordered" evidence="7">
    <location>
        <begin position="24"/>
        <end position="52"/>
    </location>
</feature>
<evidence type="ECO:0000256" key="5">
    <source>
        <dbReference type="ARBA" id="ARBA00022989"/>
    </source>
</evidence>
<dbReference type="PANTHER" id="PTHR43867">
    <property type="entry name" value="CELLULOSE SYNTHASE CATALYTIC SUBUNIT A [UDP-FORMING]"/>
    <property type="match status" value="1"/>
</dbReference>
<proteinExistence type="predicted"/>
<accession>A0ABS1UKS9</accession>
<evidence type="ECO:0000256" key="1">
    <source>
        <dbReference type="ARBA" id="ARBA00004141"/>
    </source>
</evidence>
<evidence type="ECO:0000256" key="2">
    <source>
        <dbReference type="ARBA" id="ARBA00022676"/>
    </source>
</evidence>
<feature type="transmembrane region" description="Helical" evidence="8">
    <location>
        <begin position="481"/>
        <end position="502"/>
    </location>
</feature>
<keyword evidence="5 8" id="KW-1133">Transmembrane helix</keyword>
<dbReference type="Gene3D" id="3.90.550.10">
    <property type="entry name" value="Spore Coat Polysaccharide Biosynthesis Protein SpsA, Chain A"/>
    <property type="match status" value="1"/>
</dbReference>
<feature type="transmembrane region" description="Helical" evidence="8">
    <location>
        <begin position="594"/>
        <end position="614"/>
    </location>
</feature>
<keyword evidence="6 8" id="KW-0472">Membrane</keyword>
<dbReference type="InterPro" id="IPR050321">
    <property type="entry name" value="Glycosyltr_2/OpgH_subfam"/>
</dbReference>
<keyword evidence="2" id="KW-0328">Glycosyltransferase</keyword>
<feature type="transmembrane region" description="Helical" evidence="8">
    <location>
        <begin position="97"/>
        <end position="117"/>
    </location>
</feature>
<evidence type="ECO:0000259" key="9">
    <source>
        <dbReference type="Pfam" id="PF13632"/>
    </source>
</evidence>
<evidence type="ECO:0000313" key="10">
    <source>
        <dbReference type="EMBL" id="MBL6276474.1"/>
    </source>
</evidence>
<protein>
    <submittedName>
        <fullName evidence="10">Glycosyltransferase</fullName>
    </submittedName>
</protein>
<dbReference type="EMBL" id="JAETXL010000003">
    <property type="protein sequence ID" value="MBL6276474.1"/>
    <property type="molecule type" value="Genomic_DNA"/>
</dbReference>
<evidence type="ECO:0000256" key="3">
    <source>
        <dbReference type="ARBA" id="ARBA00022679"/>
    </source>
</evidence>
<dbReference type="Pfam" id="PF13632">
    <property type="entry name" value="Glyco_trans_2_3"/>
    <property type="match status" value="1"/>
</dbReference>
<evidence type="ECO:0000313" key="11">
    <source>
        <dbReference type="Proteomes" id="UP000661193"/>
    </source>
</evidence>
<organism evidence="10 11">
    <name type="scientific">Micromonospora fiedleri</name>
    <dbReference type="NCBI Taxonomy" id="1157498"/>
    <lineage>
        <taxon>Bacteria</taxon>
        <taxon>Bacillati</taxon>
        <taxon>Actinomycetota</taxon>
        <taxon>Actinomycetes</taxon>
        <taxon>Micromonosporales</taxon>
        <taxon>Micromonosporaceae</taxon>
        <taxon>Micromonospora</taxon>
    </lineage>
</organism>
<dbReference type="InterPro" id="IPR029044">
    <property type="entry name" value="Nucleotide-diphossugar_trans"/>
</dbReference>
<feature type="transmembrane region" description="Helical" evidence="8">
    <location>
        <begin position="514"/>
        <end position="539"/>
    </location>
</feature>
<keyword evidence="11" id="KW-1185">Reference proteome</keyword>
<dbReference type="InterPro" id="IPR001173">
    <property type="entry name" value="Glyco_trans_2-like"/>
</dbReference>
<comment type="subcellular location">
    <subcellularLocation>
        <location evidence="1">Membrane</location>
        <topology evidence="1">Multi-pass membrane protein</topology>
    </subcellularLocation>
</comment>
<evidence type="ECO:0000256" key="4">
    <source>
        <dbReference type="ARBA" id="ARBA00022692"/>
    </source>
</evidence>
<feature type="transmembrane region" description="Helical" evidence="8">
    <location>
        <begin position="559"/>
        <end position="582"/>
    </location>
</feature>
<keyword evidence="3" id="KW-0808">Transferase</keyword>
<evidence type="ECO:0000256" key="8">
    <source>
        <dbReference type="SAM" id="Phobius"/>
    </source>
</evidence>
<dbReference type="SUPFAM" id="SSF53448">
    <property type="entry name" value="Nucleotide-diphospho-sugar transferases"/>
    <property type="match status" value="1"/>
</dbReference>
<comment type="caution">
    <text evidence="10">The sequence shown here is derived from an EMBL/GenBank/DDBJ whole genome shotgun (WGS) entry which is preliminary data.</text>
</comment>
<gene>
    <name evidence="10" type="ORF">JMF97_09900</name>
</gene>